<protein>
    <submittedName>
        <fullName evidence="1">Phage-related protein</fullName>
    </submittedName>
</protein>
<dbReference type="AlphaFoldDB" id="A0AAJ1WWW7"/>
<comment type="caution">
    <text evidence="1">The sequence shown here is derived from an EMBL/GenBank/DDBJ whole genome shotgun (WGS) entry which is preliminary data.</text>
</comment>
<dbReference type="Proteomes" id="UP001223420">
    <property type="component" value="Unassembled WGS sequence"/>
</dbReference>
<gene>
    <name evidence="1" type="ORF">QO001_002544</name>
</gene>
<name>A0AAJ1WWW7_9HYPH</name>
<dbReference type="InterPro" id="IPR009241">
    <property type="entry name" value="HigB-like"/>
</dbReference>
<dbReference type="RefSeq" id="WP_230368183.1">
    <property type="nucleotide sequence ID" value="NZ_JAJALK010000023.1"/>
</dbReference>
<dbReference type="Pfam" id="PF05973">
    <property type="entry name" value="Gp49"/>
    <property type="match status" value="1"/>
</dbReference>
<evidence type="ECO:0000313" key="1">
    <source>
        <dbReference type="EMBL" id="MDQ0543615.1"/>
    </source>
</evidence>
<accession>A0AAJ1WWW7</accession>
<proteinExistence type="predicted"/>
<reference evidence="1" key="1">
    <citation type="submission" date="2023-07" db="EMBL/GenBank/DDBJ databases">
        <title>Genomic Encyclopedia of Type Strains, Phase IV (KMG-IV): sequencing the most valuable type-strain genomes for metagenomic binning, comparative biology and taxonomic classification.</title>
        <authorList>
            <person name="Goeker M."/>
        </authorList>
    </citation>
    <scope>NUCLEOTIDE SEQUENCE</scope>
    <source>
        <strain evidence="1">DSM 19569</strain>
    </source>
</reference>
<organism evidence="1 2">
    <name type="scientific">Methylobacterium brachiatum</name>
    <dbReference type="NCBI Taxonomy" id="269660"/>
    <lineage>
        <taxon>Bacteria</taxon>
        <taxon>Pseudomonadati</taxon>
        <taxon>Pseudomonadota</taxon>
        <taxon>Alphaproteobacteria</taxon>
        <taxon>Hyphomicrobiales</taxon>
        <taxon>Methylobacteriaceae</taxon>
        <taxon>Methylobacterium</taxon>
    </lineage>
</organism>
<dbReference type="EMBL" id="JAUSWL010000004">
    <property type="protein sequence ID" value="MDQ0543615.1"/>
    <property type="molecule type" value="Genomic_DNA"/>
</dbReference>
<evidence type="ECO:0000313" key="2">
    <source>
        <dbReference type="Proteomes" id="UP001223420"/>
    </source>
</evidence>
<sequence length="105" mass="12043">MWSVEYLSSAAQEEAELPVDMQARLARMIQVIEAHGLQNLPRDWSKPLGHGLWELRITGKDGIARAIYVTVTGQRVVIVRVFVKKSQKTPHRELELARQRAKEVR</sequence>